<proteinExistence type="predicted"/>
<feature type="region of interest" description="Disordered" evidence="1">
    <location>
        <begin position="2449"/>
        <end position="2517"/>
    </location>
</feature>
<feature type="compositionally biased region" description="Polar residues" evidence="1">
    <location>
        <begin position="431"/>
        <end position="441"/>
    </location>
</feature>
<feature type="compositionally biased region" description="Basic and acidic residues" evidence="1">
    <location>
        <begin position="2681"/>
        <end position="2696"/>
    </location>
</feature>
<feature type="region of interest" description="Disordered" evidence="1">
    <location>
        <begin position="3310"/>
        <end position="3421"/>
    </location>
</feature>
<feature type="region of interest" description="Disordered" evidence="1">
    <location>
        <begin position="269"/>
        <end position="289"/>
    </location>
</feature>
<feature type="compositionally biased region" description="Acidic residues" evidence="1">
    <location>
        <begin position="2697"/>
        <end position="2708"/>
    </location>
</feature>
<organism evidence="2 3">
    <name type="scientific">Porcisia hertigi</name>
    <dbReference type="NCBI Taxonomy" id="2761500"/>
    <lineage>
        <taxon>Eukaryota</taxon>
        <taxon>Discoba</taxon>
        <taxon>Euglenozoa</taxon>
        <taxon>Kinetoplastea</taxon>
        <taxon>Metakinetoplastina</taxon>
        <taxon>Trypanosomatida</taxon>
        <taxon>Trypanosomatidae</taxon>
        <taxon>Leishmaniinae</taxon>
        <taxon>Porcisia</taxon>
    </lineage>
</organism>
<feature type="region of interest" description="Disordered" evidence="1">
    <location>
        <begin position="2532"/>
        <end position="2812"/>
    </location>
</feature>
<dbReference type="Gene3D" id="2.120.10.80">
    <property type="entry name" value="Kelch-type beta propeller"/>
    <property type="match status" value="2"/>
</dbReference>
<feature type="compositionally biased region" description="Acidic residues" evidence="1">
    <location>
        <begin position="3033"/>
        <end position="3045"/>
    </location>
</feature>
<feature type="compositionally biased region" description="Low complexity" evidence="1">
    <location>
        <begin position="2563"/>
        <end position="2578"/>
    </location>
</feature>
<feature type="region of interest" description="Disordered" evidence="1">
    <location>
        <begin position="1004"/>
        <end position="1025"/>
    </location>
</feature>
<feature type="compositionally biased region" description="Basic and acidic residues" evidence="1">
    <location>
        <begin position="2853"/>
        <end position="2879"/>
    </location>
</feature>
<keyword evidence="3" id="KW-1185">Reference proteome</keyword>
<feature type="compositionally biased region" description="Polar residues" evidence="1">
    <location>
        <begin position="3003"/>
        <end position="3013"/>
    </location>
</feature>
<dbReference type="EMBL" id="JAFJZO010000023">
    <property type="protein sequence ID" value="KAG5504377.1"/>
    <property type="molecule type" value="Genomic_DNA"/>
</dbReference>
<feature type="compositionally biased region" description="Polar residues" evidence="1">
    <location>
        <begin position="209"/>
        <end position="226"/>
    </location>
</feature>
<feature type="compositionally biased region" description="Acidic residues" evidence="1">
    <location>
        <begin position="2777"/>
        <end position="2793"/>
    </location>
</feature>
<evidence type="ECO:0000313" key="3">
    <source>
        <dbReference type="Proteomes" id="UP000674318"/>
    </source>
</evidence>
<evidence type="ECO:0000256" key="1">
    <source>
        <dbReference type="SAM" id="MobiDB-lite"/>
    </source>
</evidence>
<feature type="compositionally biased region" description="Basic and acidic residues" evidence="1">
    <location>
        <begin position="2753"/>
        <end position="2765"/>
    </location>
</feature>
<dbReference type="PANTHER" id="PTHR23244">
    <property type="entry name" value="KELCH REPEAT DOMAIN"/>
    <property type="match status" value="1"/>
</dbReference>
<feature type="compositionally biased region" description="Basic and acidic residues" evidence="1">
    <location>
        <begin position="3358"/>
        <end position="3375"/>
    </location>
</feature>
<dbReference type="Pfam" id="PF24681">
    <property type="entry name" value="Kelch_KLHDC2_KLHL20_DRC7"/>
    <property type="match status" value="1"/>
</dbReference>
<feature type="region of interest" description="Disordered" evidence="1">
    <location>
        <begin position="186"/>
        <end position="227"/>
    </location>
</feature>
<feature type="compositionally biased region" description="Acidic residues" evidence="1">
    <location>
        <begin position="3194"/>
        <end position="3203"/>
    </location>
</feature>
<dbReference type="InterPro" id="IPR015915">
    <property type="entry name" value="Kelch-typ_b-propeller"/>
</dbReference>
<comment type="caution">
    <text evidence="2">The sequence shown here is derived from an EMBL/GenBank/DDBJ whole genome shotgun (WGS) entry which is preliminary data.</text>
</comment>
<feature type="compositionally biased region" description="Acidic residues" evidence="1">
    <location>
        <begin position="2453"/>
        <end position="2465"/>
    </location>
</feature>
<feature type="compositionally biased region" description="Acidic residues" evidence="1">
    <location>
        <begin position="3318"/>
        <end position="3332"/>
    </location>
</feature>
<reference evidence="2 3" key="1">
    <citation type="submission" date="2021-02" db="EMBL/GenBank/DDBJ databases">
        <title>Porcisia hertigi Genome sequencing and assembly.</title>
        <authorList>
            <person name="Almutairi H."/>
            <person name="Gatherer D."/>
        </authorList>
    </citation>
    <scope>NUCLEOTIDE SEQUENCE [LARGE SCALE GENOMIC DNA]</scope>
    <source>
        <strain evidence="2 3">C119</strain>
    </source>
</reference>
<dbReference type="GeneID" id="94290877"/>
<feature type="compositionally biased region" description="Low complexity" evidence="1">
    <location>
        <begin position="2713"/>
        <end position="2728"/>
    </location>
</feature>
<feature type="region of interest" description="Disordered" evidence="1">
    <location>
        <begin position="3121"/>
        <end position="3275"/>
    </location>
</feature>
<dbReference type="OrthoDB" id="10251809at2759"/>
<feature type="compositionally biased region" description="Basic and acidic residues" evidence="1">
    <location>
        <begin position="186"/>
        <end position="208"/>
    </location>
</feature>
<feature type="compositionally biased region" description="Low complexity" evidence="1">
    <location>
        <begin position="2883"/>
        <end position="2897"/>
    </location>
</feature>
<evidence type="ECO:0000313" key="2">
    <source>
        <dbReference type="EMBL" id="KAG5504377.1"/>
    </source>
</evidence>
<feature type="compositionally biased region" description="Polar residues" evidence="1">
    <location>
        <begin position="2494"/>
        <end position="2506"/>
    </location>
</feature>
<feature type="compositionally biased region" description="Low complexity" evidence="1">
    <location>
        <begin position="2973"/>
        <end position="2991"/>
    </location>
</feature>
<feature type="region of interest" description="Disordered" evidence="1">
    <location>
        <begin position="1564"/>
        <end position="1583"/>
    </location>
</feature>
<gene>
    <name evidence="2" type="ORF">JKF63_04828</name>
</gene>
<accession>A0A836IFJ0</accession>
<feature type="region of interest" description="Disordered" evidence="1">
    <location>
        <begin position="861"/>
        <end position="881"/>
    </location>
</feature>
<dbReference type="KEGG" id="phet:94290877"/>
<name>A0A836IFJ0_9TRYP</name>
<sequence>MESASLFELSSLTEAIGVTNYGRTVSIFVISCDPSLDELAVRLGGPGCPWKMIDLPMQQPIILDRQPSVRVARRATELAFATKEYVESPIVDADEVHPSTSMVAMDVLTTSAISAAASTLTTSTNYGTAGDTSVTELAAAADEVDDTTLAERGQSTPQPPLRVSFRWAIGQVLLGFTPPVEDAANAREDNVEGGEERVHDRAVERSESEASCDSSEQQPWHNTPPLSKNILPIFSPQMSTSAEAVNTAARGDKSDAAVVPPTNFLAHAGPLHDDCGDENANPHKNGAAVFSHDENTTAGVQSPFNLSTLEGPSRVHDNAEALAVTPAGNEMGSNAIASERNRHSASAVVISGAQSSPFRSDTPRRQRPPNFRRSNIQMSLAPAVVPPSEEANSRDETTEDPLDISEDDHVGGETPAPTGMQHPLRPPAASTARQPIGSSAPQVVPSLDPYNMMSIRLSDQNKTSCSTPLIQLPITGVTTAALGHQNQTGQVSEQRSSTAALVKAPASPRPTADNLFEGVDGDALIVMVGVVALYNINGTADPHRVASVEVKATALDKEDTTHHLTSHAPMFSFSTTPALRGLAAVVPQVSGPFLLLPHHTRDENSAATAAAAGPPPVLHTTCIVTEQVVSTEGGVASGCTTTTTTLWTNVADVVPEHSSPSPLALHPASRSPITHEVRFTGPNGDVVLTRWTYLTVSAYRDAVLNLRSRFTKRGTKPVLQMLLIDESSSKPKKSKKAICDSPLAAIVWVSSPSSSDPAPTDDIAHRVVTVSPAHGFVQQPVSVPVRSPLVYVAVKSCSPPFVVSHVQPIFPCTLSDAWTRLPLASRDDHASSDPSSPASTILYYRLIDASTAAAADAAAESSLPVPLRETPRAPRSSGAAPELREVTITIRPPASCLHALAFFTGNPANISWSAAASESDAVSRPTSAWNLVLRHAVTRTVLAEASPVTGAITYRGFFPVLRSEHNVCNQYDALGSIGTANADTCALSEASRLPWEVLLVPAGSLPSQRNQGNTPQKPGTGGTPLPARLLARDGSLPSHGAKKALNATAWSGTMWISCSKLHSAPSTGMHWKTSVCVSSTPTSLIATTPVLSSPSVTLGAQLEVLCAVRSHTLGADSAVFSLHSLCLVPSSVIRSTQTPAAGVSSLPLSKVQLWFTTSGGSAEDVCAAWGTEGVPSVKEIQHAWAPSVPEANSSCTPALCVDADGQLEATDSPILLSTTNRCTRLCVALTTATGATTLSDGTADAAALRHCVTAARKRAIRRYNKKHAVSGAAHEGNGGENQRQAGVQRAELFVQCVNTVAMRVENYAEVDLSPSLAAASERPGQTRHRLLTSTISGAIRMNRHVVLKLQGQWIKVPRRVTVVSEGYTPSPRLWGLRRSCIVRHPDPPPRAAYGSAILSDGAELAREVLRAHAGYDVVVQSVPLDYTDPSERTVQMLLPGVSYDKVVVQKKQQEARLQPYSETIRSAPCRPLTTTLRGESGAADVAEWTPRDGDDTLFKDPSELLELIFGPAGIAHAVYTSKVSRKVAVVHFFFGDTYTTRTALKVSCRVCTASRNAMAYVETQTYGSDDSPPPLSPSAPALSLKKAGSRNTASSASFSVLVLCDSLTRTSTLYNSLPRDVTVRRFPGESHWRYPAELTWYHGDLGVNSEKDQRRRKEGEAQWRRGLAEQWLGPNQKPRPFVVSATTQHPPSCLSLVVEPSLTRCADGRYYILFGGLSASTRVASSSVYAFDDTTQMWQLLRARRGASDTLASSTHEGGAPPRYGHTAVYRASDNAVYIFGGRDNHHNVAGSVYGDVWRMTWDTAAGTVAATELPCTWAHAPSAATASDENRTPLSLLTDDMEARLARWRHAAALHDDYMVVIGGQSSTGACCSCTEVLYLDLRTLKWARRRSFGTEVPSPRHGLAATVASGTATLYIFGGWSQVQRKIGDVQSAVPSGTLSGNDAHGEQSTEALSDFFKMDLITRMWSRVEPNGSVRPPALELADMTSCVLDGCPVILLVGGRPSGAGEAKPTTALAGTAQLEVFIFSTATHFWRVVQMDCTPAAARFGLRAMASGTSANVPESEGKLSIVQRAGSPFVRGVVSSHGQSIGNILVVGGLPLQEADIVHTAPAISMLLTAGNGSSPATRHVASTPRVWGESLPSQGKLFTPQMPTEPRSTRQRTTCPSKIASHKPHPPPMGSRCALSTTSCWLPTSSCLGESGDRPNDYKEVVGALVPRTPPIVPFRKLTKLFHGLASPSGRVATAAKSLNLHYPSCYSTLTLRQQRNLVRRLYTQGIEMRAAHRQKLQDQVDQERITPALRFSQVHEHSFGAYRSAKPLRQSSAPLYRPSHRAAARLSEALTLSATRDTLEANGDGARIYGGAIASAPLTHRDLQNNFLVCGNSSNNSSFRSPTTSSNSSSSSNRGDPDRCGGAVEPPAAKEAYSTEMSREDETSDSEYAIYVETRESPAACEEEWTESEDDDAPASVAATPYQSSENGQPVEEKYDHLESASPDNSSVAPPSQNAVVTAPAAPAPVPMLMIASPAAIERERVAEEEVDDDNASVAATSEVLVGPVTPAPPSRSSFSSSRSVMSGPSHTDEGTLAAEGGEEKSHQIERQEPDVPSTPPQALLSESSAVPSKSSSRLPSENPHANDEPSAVTPPLPEDSSAATSPLASVLSIPTDDGHDGEDGQGDSLEGDELHSAPVEAEKREESAVEEDSDWEVDSDGAVPAAADPPNSSASSWSAPLPPASEVDARTRIYSPSVTPLDTTVHEKPTGDERKTISGTESVVGEAAPEEMDDDYADAIDDWETVSNASKGDDRGGSCRSVSSAESCSVLSEVLEDFILPPAPREHPTPPAPSSVSSSAPALEDARSISDATEHKISSIKDTGDVEEARITTSSLSSPLESAALGSSIPESEVHRLDVAKRPLGVPPTEESLPSVADEGDRVPSSSISSLADTSAIAVDGAAAPVCAIESWHSDNFSDKTREALSSPALAASEEESAVASEESQRAPDIAVTPSRSAVSSPSQWDLVEEVEAEAPYPGQEGGGNDEAETSIDEGEVAPPPLAGELPERPAWSSDDSDDEGVAIPMAALSASSATLSKTPEILAAELSSHASSVVSLDVESTKDAAEVLDEVAKTERESEGNEAAAASDVPVAETAVLQLEESREWSTPPSSPEDVSAASFPAPPEVLAASDSVHTGHRSSAVEDASDSSDDNVDGAAALDNHYESPSTAREEEQASQSSKALDAENQHTMGVDDDSCWDESPWVPNDAEGGSDVTAATSDDGEGVFKKFFNPTIQAPDVEEMADAQVLASSVNDEAYSGLCTSPAALQEEESEHGDAADVEESTPTWPRSEEAPWNGGELSPAVSTEPSEHVEKDAFSQPREAKARKVSSPDTEALTHSSEEALATLSDPTLPSHVGTEESRGGADTPAWSEEEVKEAAMLLNDGRDLLDRRRGVVEAVQDDDFDF</sequence>
<dbReference type="SUPFAM" id="SSF117281">
    <property type="entry name" value="Kelch motif"/>
    <property type="match status" value="1"/>
</dbReference>
<feature type="region of interest" description="Disordered" evidence="1">
    <location>
        <begin position="351"/>
        <end position="447"/>
    </location>
</feature>
<dbReference type="RefSeq" id="XP_067757000.1">
    <property type="nucleotide sequence ID" value="XM_067900800.1"/>
</dbReference>
<feature type="compositionally biased region" description="Acidic residues" evidence="1">
    <location>
        <begin position="397"/>
        <end position="406"/>
    </location>
</feature>
<dbReference type="Proteomes" id="UP000674318">
    <property type="component" value="Unassembled WGS sequence"/>
</dbReference>
<feature type="compositionally biased region" description="Low complexity" evidence="1">
    <location>
        <begin position="2612"/>
        <end position="2632"/>
    </location>
</feature>
<feature type="region of interest" description="Disordered" evidence="1">
    <location>
        <begin position="2828"/>
        <end position="2938"/>
    </location>
</feature>
<feature type="compositionally biased region" description="Basic and acidic residues" evidence="1">
    <location>
        <begin position="2901"/>
        <end position="2910"/>
    </location>
</feature>
<feature type="compositionally biased region" description="Polar residues" evidence="1">
    <location>
        <begin position="1005"/>
        <end position="1017"/>
    </location>
</feature>
<feature type="compositionally biased region" description="Low complexity" evidence="1">
    <location>
        <begin position="2386"/>
        <end position="2406"/>
    </location>
</feature>
<feature type="compositionally biased region" description="Basic and acidic residues" evidence="1">
    <location>
        <begin position="2590"/>
        <end position="2602"/>
    </location>
</feature>
<feature type="region of interest" description="Disordered" evidence="1">
    <location>
        <begin position="2136"/>
        <end position="2181"/>
    </location>
</feature>
<protein>
    <submittedName>
        <fullName evidence="2">Uncharacterized protein</fullName>
    </submittedName>
</protein>
<feature type="region of interest" description="Disordered" evidence="1">
    <location>
        <begin position="2969"/>
        <end position="3070"/>
    </location>
</feature>
<feature type="region of interest" description="Disordered" evidence="1">
    <location>
        <begin position="2386"/>
        <end position="2437"/>
    </location>
</feature>